<name>A0A9X1IT16_9SPHN</name>
<proteinExistence type="predicted"/>
<evidence type="ECO:0000313" key="1">
    <source>
        <dbReference type="EMBL" id="MBT2188877.1"/>
    </source>
</evidence>
<gene>
    <name evidence="1" type="ORF">KK488_18175</name>
</gene>
<accession>A0A9X1IT16</accession>
<evidence type="ECO:0000313" key="2">
    <source>
        <dbReference type="Proteomes" id="UP001138757"/>
    </source>
</evidence>
<dbReference type="RefSeq" id="WP_214625131.1">
    <property type="nucleotide sequence ID" value="NZ_JAHGAW010000013.1"/>
</dbReference>
<dbReference type="EMBL" id="JAHGAW010000013">
    <property type="protein sequence ID" value="MBT2188877.1"/>
    <property type="molecule type" value="Genomic_DNA"/>
</dbReference>
<dbReference type="AlphaFoldDB" id="A0A9X1IT16"/>
<reference evidence="1" key="1">
    <citation type="submission" date="2021-05" db="EMBL/GenBank/DDBJ databases">
        <title>Genome of Sphingobium sp. strain.</title>
        <authorList>
            <person name="Fan R."/>
        </authorList>
    </citation>
    <scope>NUCLEOTIDE SEQUENCE</scope>
    <source>
        <strain evidence="1">H33</strain>
    </source>
</reference>
<dbReference type="Proteomes" id="UP001138757">
    <property type="component" value="Unassembled WGS sequence"/>
</dbReference>
<organism evidence="1 2">
    <name type="scientific">Sphingobium nicotianae</name>
    <dbReference type="NCBI Taxonomy" id="2782607"/>
    <lineage>
        <taxon>Bacteria</taxon>
        <taxon>Pseudomonadati</taxon>
        <taxon>Pseudomonadota</taxon>
        <taxon>Alphaproteobacteria</taxon>
        <taxon>Sphingomonadales</taxon>
        <taxon>Sphingomonadaceae</taxon>
        <taxon>Sphingobium</taxon>
    </lineage>
</organism>
<sequence length="59" mass="6126">MFGVPLRSLFTSRWMALAWVVLVCLTAVQYVGPSDDDEAPVAQAGADTAAANAAMAALN</sequence>
<keyword evidence="2" id="KW-1185">Reference proteome</keyword>
<protein>
    <submittedName>
        <fullName evidence="1">Uncharacterized protein</fullName>
    </submittedName>
</protein>
<comment type="caution">
    <text evidence="1">The sequence shown here is derived from an EMBL/GenBank/DDBJ whole genome shotgun (WGS) entry which is preliminary data.</text>
</comment>